<accession>A0A1X7R3X6</accession>
<keyword evidence="2" id="KW-0677">Repeat</keyword>
<dbReference type="GO" id="GO:0005634">
    <property type="term" value="C:nucleus"/>
    <property type="evidence" value="ECO:0007669"/>
    <property type="project" value="UniProtKB-ARBA"/>
</dbReference>
<dbReference type="PROSITE" id="PS50082">
    <property type="entry name" value="WD_REPEATS_2"/>
    <property type="match status" value="1"/>
</dbReference>
<dbReference type="SMART" id="SM00320">
    <property type="entry name" value="WD40"/>
    <property type="match status" value="3"/>
</dbReference>
<evidence type="ECO:0000313" key="8">
    <source>
        <dbReference type="EMBL" id="SMN20224.1"/>
    </source>
</evidence>
<dbReference type="InterPro" id="IPR036322">
    <property type="entry name" value="WD40_repeat_dom_sf"/>
</dbReference>
<dbReference type="GO" id="GO:0045944">
    <property type="term" value="P:positive regulation of transcription by RNA polymerase II"/>
    <property type="evidence" value="ECO:0007669"/>
    <property type="project" value="UniProtKB-ARBA"/>
</dbReference>
<reference evidence="8 9" key="1">
    <citation type="submission" date="2017-04" db="EMBL/GenBank/DDBJ databases">
        <authorList>
            <person name="Afonso C.L."/>
            <person name="Miller P.J."/>
            <person name="Scott M.A."/>
            <person name="Spackman E."/>
            <person name="Goraichik I."/>
            <person name="Dimitrov K.M."/>
            <person name="Suarez D.L."/>
            <person name="Swayne D.E."/>
        </authorList>
    </citation>
    <scope>NUCLEOTIDE SEQUENCE [LARGE SCALE GENOMIC DNA]</scope>
</reference>
<dbReference type="EMBL" id="FXLY01000005">
    <property type="protein sequence ID" value="SMN20224.1"/>
    <property type="molecule type" value="Genomic_DNA"/>
</dbReference>
<dbReference type="Gene3D" id="2.130.10.10">
    <property type="entry name" value="YVTN repeat-like/Quinoprotein amine dehydrogenase"/>
    <property type="match status" value="1"/>
</dbReference>
<keyword evidence="1 6" id="KW-0853">WD repeat</keyword>
<dbReference type="Proteomes" id="UP000196158">
    <property type="component" value="Unassembled WGS sequence"/>
</dbReference>
<evidence type="ECO:0000256" key="4">
    <source>
        <dbReference type="ARBA" id="ARBA00023163"/>
    </source>
</evidence>
<dbReference type="OrthoDB" id="427795at2759"/>
<keyword evidence="4" id="KW-0804">Transcription</keyword>
<keyword evidence="3" id="KW-0805">Transcription regulation</keyword>
<dbReference type="SUPFAM" id="SSF50978">
    <property type="entry name" value="WD40 repeat-like"/>
    <property type="match status" value="1"/>
</dbReference>
<evidence type="ECO:0000256" key="6">
    <source>
        <dbReference type="PROSITE-ProRule" id="PRU00221"/>
    </source>
</evidence>
<sequence>MQRRNTPFRRGTPSLYHHLSMLKPSFATRVDNVLHYDKTITFRSEIIPDKAKGTLSTSLLYSQGSDIYEIDCSLPLDSFYTSSSSSSSRKPVKDEKKNDSQETTKDNKDKDSEKEKSKIPSFDDAFAGVEGKRLSPKWAYLGETVSKMSYLDSSDDSTMIAMSKNGSLAWFRDGIKVPVHIVQEMMGPATSYAAMHSHVRPNNLAVSDFGLSANLDTLVKSHSNGSEEDSILKIIDNAGKPGEILRTLHVPGTTVTHTVRFFDNYLYGTCSDDNTLRFWDTRTAERPLFVLTEHQNGRLNSFDTSQVTGELFVTGSSTGVIKLWDIRAVENATTDLTHRQNGEDPIQNELVSLYHSGGDSVADVAFSDTSSSEFITVGGTGNVYHWDMEYLFGRNDDDNEDDSTTTAAPEELQGQCLKFFHTAGGRRTSAQQGKRNIVAMHPVIEDLVCTVTPDSQISLYRPLKLRTV</sequence>
<dbReference type="FunFam" id="2.130.10.10:FF:000523">
    <property type="entry name" value="Transcriptional modulator"/>
    <property type="match status" value="1"/>
</dbReference>
<dbReference type="GO" id="GO:0003714">
    <property type="term" value="F:transcription corepressor activity"/>
    <property type="evidence" value="ECO:0007669"/>
    <property type="project" value="UniProtKB-ARBA"/>
</dbReference>
<dbReference type="InterPro" id="IPR050459">
    <property type="entry name" value="WD_repeat_RBAP46/RBAP48/MSI1"/>
</dbReference>
<evidence type="ECO:0000256" key="3">
    <source>
        <dbReference type="ARBA" id="ARBA00023015"/>
    </source>
</evidence>
<protein>
    <submittedName>
        <fullName evidence="8">Similar to Saccharomyces cerevisiae YPL139C UME1 Negative regulator of meiosis</fullName>
    </submittedName>
</protein>
<evidence type="ECO:0000256" key="2">
    <source>
        <dbReference type="ARBA" id="ARBA00022737"/>
    </source>
</evidence>
<evidence type="ECO:0000256" key="5">
    <source>
        <dbReference type="ARBA" id="ARBA00023254"/>
    </source>
</evidence>
<dbReference type="GO" id="GO:0051321">
    <property type="term" value="P:meiotic cell cycle"/>
    <property type="evidence" value="ECO:0007669"/>
    <property type="project" value="UniProtKB-KW"/>
</dbReference>
<dbReference type="PANTHER" id="PTHR22850">
    <property type="entry name" value="WD40 REPEAT FAMILY"/>
    <property type="match status" value="1"/>
</dbReference>
<keyword evidence="5" id="KW-0469">Meiosis</keyword>
<evidence type="ECO:0000313" key="9">
    <source>
        <dbReference type="Proteomes" id="UP000196158"/>
    </source>
</evidence>
<dbReference type="InterPro" id="IPR001680">
    <property type="entry name" value="WD40_rpt"/>
</dbReference>
<keyword evidence="9" id="KW-1185">Reference proteome</keyword>
<dbReference type="Pfam" id="PF00400">
    <property type="entry name" value="WD40"/>
    <property type="match status" value="2"/>
</dbReference>
<feature type="compositionally biased region" description="Basic and acidic residues" evidence="7">
    <location>
        <begin position="91"/>
        <end position="118"/>
    </location>
</feature>
<evidence type="ECO:0000256" key="7">
    <source>
        <dbReference type="SAM" id="MobiDB-lite"/>
    </source>
</evidence>
<feature type="repeat" description="WD" evidence="6">
    <location>
        <begin position="309"/>
        <end position="334"/>
    </location>
</feature>
<evidence type="ECO:0000256" key="1">
    <source>
        <dbReference type="ARBA" id="ARBA00022574"/>
    </source>
</evidence>
<dbReference type="InterPro" id="IPR015943">
    <property type="entry name" value="WD40/YVTN_repeat-like_dom_sf"/>
</dbReference>
<proteinExistence type="predicted"/>
<feature type="region of interest" description="Disordered" evidence="7">
    <location>
        <begin position="82"/>
        <end position="119"/>
    </location>
</feature>
<gene>
    <name evidence="8" type="ORF">KASA_0N01672G</name>
</gene>
<dbReference type="STRING" id="1789683.A0A1X7R3X6"/>
<dbReference type="AlphaFoldDB" id="A0A1X7R3X6"/>
<name>A0A1X7R3X6_9SACH</name>
<organism evidence="8 9">
    <name type="scientific">Maudiozyma saulgeensis</name>
    <dbReference type="NCBI Taxonomy" id="1789683"/>
    <lineage>
        <taxon>Eukaryota</taxon>
        <taxon>Fungi</taxon>
        <taxon>Dikarya</taxon>
        <taxon>Ascomycota</taxon>
        <taxon>Saccharomycotina</taxon>
        <taxon>Saccharomycetes</taxon>
        <taxon>Saccharomycetales</taxon>
        <taxon>Saccharomycetaceae</taxon>
        <taxon>Maudiozyma</taxon>
    </lineage>
</organism>